<sequence length="139" mass="16335">MEREFENEFGKTFSKVSYLHDFCTVVVEWHGYTTNQQIEQVTNWIEEQARFMPCTSIMNDCSKIISVWADSLQWFSRNWMPKMQGIGVTNFIHVAKPNTFGDKIGKSLRSILDSQVRFHTFGNKKEAMEWLENYNTTSC</sequence>
<protein>
    <recommendedName>
        <fullName evidence="3">STAS/SEC14 domain-containing protein</fullName>
    </recommendedName>
</protein>
<dbReference type="RefSeq" id="WP_250430372.1">
    <property type="nucleotide sequence ID" value="NZ_JALPRR010000003.1"/>
</dbReference>
<dbReference type="EMBL" id="JBHUIM010000002">
    <property type="protein sequence ID" value="MFD2247440.1"/>
    <property type="molecule type" value="Genomic_DNA"/>
</dbReference>
<comment type="caution">
    <text evidence="1">The sequence shown here is derived from an EMBL/GenBank/DDBJ whole genome shotgun (WGS) entry which is preliminary data.</text>
</comment>
<evidence type="ECO:0008006" key="3">
    <source>
        <dbReference type="Google" id="ProtNLM"/>
    </source>
</evidence>
<keyword evidence="2" id="KW-1185">Reference proteome</keyword>
<reference evidence="2" key="1">
    <citation type="journal article" date="2019" name="Int. J. Syst. Evol. Microbiol.">
        <title>The Global Catalogue of Microorganisms (GCM) 10K type strain sequencing project: providing services to taxonomists for standard genome sequencing and annotation.</title>
        <authorList>
            <consortium name="The Broad Institute Genomics Platform"/>
            <consortium name="The Broad Institute Genome Sequencing Center for Infectious Disease"/>
            <person name="Wu L."/>
            <person name="Ma J."/>
        </authorList>
    </citation>
    <scope>NUCLEOTIDE SEQUENCE [LARGE SCALE GENOMIC DNA]</scope>
    <source>
        <strain evidence="2">CGMCC 4.1782</strain>
    </source>
</reference>
<gene>
    <name evidence="1" type="ORF">ACFSKP_14325</name>
</gene>
<evidence type="ECO:0000313" key="2">
    <source>
        <dbReference type="Proteomes" id="UP001597374"/>
    </source>
</evidence>
<dbReference type="Proteomes" id="UP001597374">
    <property type="component" value="Unassembled WGS sequence"/>
</dbReference>
<proteinExistence type="predicted"/>
<name>A0ABW5CZF9_9BACT</name>
<organism evidence="1 2">
    <name type="scientific">Pontibacter ruber</name>
    <dbReference type="NCBI Taxonomy" id="1343895"/>
    <lineage>
        <taxon>Bacteria</taxon>
        <taxon>Pseudomonadati</taxon>
        <taxon>Bacteroidota</taxon>
        <taxon>Cytophagia</taxon>
        <taxon>Cytophagales</taxon>
        <taxon>Hymenobacteraceae</taxon>
        <taxon>Pontibacter</taxon>
    </lineage>
</organism>
<accession>A0ABW5CZF9</accession>
<evidence type="ECO:0000313" key="1">
    <source>
        <dbReference type="EMBL" id="MFD2247440.1"/>
    </source>
</evidence>